<dbReference type="AlphaFoldDB" id="A0AAV2I504"/>
<dbReference type="EMBL" id="CAXITT010000408">
    <property type="protein sequence ID" value="CAL1540943.1"/>
    <property type="molecule type" value="Genomic_DNA"/>
</dbReference>
<gene>
    <name evidence="1" type="ORF">GSLYS_00014592001</name>
</gene>
<sequence length="96" mass="11080">MDIVTELIKENMKEKKLIRPSGTEVKLKGACYVHDVITSRVEQILNQVNIQLILATAIPSFSTTKKFLEDGLEKLKRRRHGETDDVMDYVFVERNC</sequence>
<keyword evidence="2" id="KW-1185">Reference proteome</keyword>
<accession>A0AAV2I504</accession>
<reference evidence="1 2" key="1">
    <citation type="submission" date="2024-04" db="EMBL/GenBank/DDBJ databases">
        <authorList>
            <consortium name="Genoscope - CEA"/>
            <person name="William W."/>
        </authorList>
    </citation>
    <scope>NUCLEOTIDE SEQUENCE [LARGE SCALE GENOMIC DNA]</scope>
</reference>
<dbReference type="Proteomes" id="UP001497497">
    <property type="component" value="Unassembled WGS sequence"/>
</dbReference>
<proteinExistence type="predicted"/>
<evidence type="ECO:0000313" key="1">
    <source>
        <dbReference type="EMBL" id="CAL1540943.1"/>
    </source>
</evidence>
<name>A0AAV2I504_LYMST</name>
<comment type="caution">
    <text evidence="1">The sequence shown here is derived from an EMBL/GenBank/DDBJ whole genome shotgun (WGS) entry which is preliminary data.</text>
</comment>
<evidence type="ECO:0000313" key="2">
    <source>
        <dbReference type="Proteomes" id="UP001497497"/>
    </source>
</evidence>
<protein>
    <submittedName>
        <fullName evidence="1">Uncharacterized protein</fullName>
    </submittedName>
</protein>
<organism evidence="1 2">
    <name type="scientific">Lymnaea stagnalis</name>
    <name type="common">Great pond snail</name>
    <name type="synonym">Helix stagnalis</name>
    <dbReference type="NCBI Taxonomy" id="6523"/>
    <lineage>
        <taxon>Eukaryota</taxon>
        <taxon>Metazoa</taxon>
        <taxon>Spiralia</taxon>
        <taxon>Lophotrochozoa</taxon>
        <taxon>Mollusca</taxon>
        <taxon>Gastropoda</taxon>
        <taxon>Heterobranchia</taxon>
        <taxon>Euthyneura</taxon>
        <taxon>Panpulmonata</taxon>
        <taxon>Hygrophila</taxon>
        <taxon>Lymnaeoidea</taxon>
        <taxon>Lymnaeidae</taxon>
        <taxon>Lymnaea</taxon>
    </lineage>
</organism>